<dbReference type="Proteomes" id="UP000175973">
    <property type="component" value="Chromosome"/>
</dbReference>
<gene>
    <name evidence="2" type="ORF">A4S02_00140</name>
</gene>
<evidence type="ECO:0000256" key="1">
    <source>
        <dbReference type="SAM" id="SignalP"/>
    </source>
</evidence>
<protein>
    <submittedName>
        <fullName evidence="2">Uncharacterized protein</fullName>
    </submittedName>
</protein>
<sequence length="149" mass="16600">MPGGHKMQIMMRRSLKKAFAVFCGLFAGAAYADSDIQNLDCRHLFAQEVQISDQVTALKKKKAVAEKKRADTDNNGFYIKLDPIPGIGVMNGMTLTPAGKPLKEDISDERINNLELQLADIRKAQEHKVCPAMTLPDADDERLLDEQTR</sequence>
<dbReference type="KEGG" id="aasc:A4S02_00140"/>
<keyword evidence="3" id="KW-1185">Reference proteome</keyword>
<proteinExistence type="predicted"/>
<dbReference type="RefSeq" id="WP_070322580.1">
    <property type="nucleotide sequence ID" value="NZ_CP015164.1"/>
</dbReference>
<reference evidence="3" key="1">
    <citation type="submission" date="2016-04" db="EMBL/GenBank/DDBJ databases">
        <authorList>
            <person name="Jeon C.O."/>
            <person name="Cho G.Y."/>
            <person name="Jeong H.I."/>
            <person name="Kim K.H."/>
        </authorList>
    </citation>
    <scope>NUCLEOTIDE SEQUENCE [LARGE SCALE GENOMIC DNA]</scope>
    <source>
        <strain evidence="3">LMG 1590</strain>
    </source>
</reference>
<name>A0A1D8QSW0_9PROT</name>
<evidence type="ECO:0000313" key="2">
    <source>
        <dbReference type="EMBL" id="AOW45423.1"/>
    </source>
</evidence>
<organism evidence="2 3">
    <name type="scientific">Acetobacter ascendens</name>
    <dbReference type="NCBI Taxonomy" id="481146"/>
    <lineage>
        <taxon>Bacteria</taxon>
        <taxon>Pseudomonadati</taxon>
        <taxon>Pseudomonadota</taxon>
        <taxon>Alphaproteobacteria</taxon>
        <taxon>Acetobacterales</taxon>
        <taxon>Acetobacteraceae</taxon>
        <taxon>Acetobacter</taxon>
    </lineage>
</organism>
<evidence type="ECO:0000313" key="3">
    <source>
        <dbReference type="Proteomes" id="UP000175973"/>
    </source>
</evidence>
<keyword evidence="1" id="KW-0732">Signal</keyword>
<dbReference type="EMBL" id="CP015164">
    <property type="protein sequence ID" value="AOW45423.1"/>
    <property type="molecule type" value="Genomic_DNA"/>
</dbReference>
<feature type="signal peptide" evidence="1">
    <location>
        <begin position="1"/>
        <end position="32"/>
    </location>
</feature>
<accession>A0A1D8QSW0</accession>
<feature type="chain" id="PRO_5009111383" evidence="1">
    <location>
        <begin position="33"/>
        <end position="149"/>
    </location>
</feature>
<dbReference type="AlphaFoldDB" id="A0A1D8QSW0"/>